<keyword evidence="2" id="KW-0863">Zinc-finger</keyword>
<evidence type="ECO:0000256" key="2">
    <source>
        <dbReference type="ARBA" id="ARBA00022771"/>
    </source>
</evidence>
<dbReference type="AlphaFoldDB" id="A0A0V1FWU4"/>
<dbReference type="GO" id="GO:0008270">
    <property type="term" value="F:zinc ion binding"/>
    <property type="evidence" value="ECO:0007669"/>
    <property type="project" value="UniProtKB-KW"/>
</dbReference>
<comment type="caution">
    <text evidence="5">The sequence shown here is derived from an EMBL/GenBank/DDBJ whole genome shotgun (WGS) entry which is preliminary data.</text>
</comment>
<evidence type="ECO:0000313" key="6">
    <source>
        <dbReference type="Proteomes" id="UP000054995"/>
    </source>
</evidence>
<keyword evidence="1" id="KW-0479">Metal-binding</keyword>
<evidence type="ECO:0000256" key="3">
    <source>
        <dbReference type="ARBA" id="ARBA00022833"/>
    </source>
</evidence>
<name>A0A0V1FWU4_TRIPS</name>
<accession>A0A0V1FWU4</accession>
<organism evidence="5 6">
    <name type="scientific">Trichinella pseudospiralis</name>
    <name type="common">Parasitic roundworm</name>
    <dbReference type="NCBI Taxonomy" id="6337"/>
    <lineage>
        <taxon>Eukaryota</taxon>
        <taxon>Metazoa</taxon>
        <taxon>Ecdysozoa</taxon>
        <taxon>Nematoda</taxon>
        <taxon>Enoplea</taxon>
        <taxon>Dorylaimia</taxon>
        <taxon>Trichinellida</taxon>
        <taxon>Trichinellidae</taxon>
        <taxon>Trichinella</taxon>
    </lineage>
</organism>
<sequence>MIHMSVVQFAPGQREKKKVVIKAYSYVSDRALDAKELWRCERRGRCKATYSRVDVATRVKRRSEKTMEITDQYTTSLSQAAQKVLPTLGALKQMELYQHFGTAVFICVVKKYCDFIDMVDLPRTELNELNVRNQRFGFEKREVVKSDKDNDAVAQSLNDEVHMAGQVGLILLKRNIVLQQTNECLEKKLMEHEVQPNLSLLRALAEKEEDRLLNDPYGGLSCDVLQEKMHSPFESNCDKYGCGSRGVAHETIPQALLLNEQLSEDKEEVCMQQQHAFNESLQKEMKQQLDLRNSKFMERYPKSVQQLQPYENSQQRS</sequence>
<evidence type="ECO:0000256" key="1">
    <source>
        <dbReference type="ARBA" id="ARBA00022723"/>
    </source>
</evidence>
<keyword evidence="3" id="KW-0862">Zinc</keyword>
<dbReference type="Gene3D" id="2.20.25.240">
    <property type="match status" value="1"/>
</dbReference>
<protein>
    <recommendedName>
        <fullName evidence="4">FLYWCH-type domain-containing protein</fullName>
    </recommendedName>
</protein>
<feature type="domain" description="FLYWCH-type" evidence="4">
    <location>
        <begin position="9"/>
        <end position="59"/>
    </location>
</feature>
<reference evidence="5 6" key="1">
    <citation type="submission" date="2015-01" db="EMBL/GenBank/DDBJ databases">
        <title>Evolution of Trichinella species and genotypes.</title>
        <authorList>
            <person name="Korhonen P.K."/>
            <person name="Edoardo P."/>
            <person name="Giuseppe L.R."/>
            <person name="Gasser R.B."/>
        </authorList>
    </citation>
    <scope>NUCLEOTIDE SEQUENCE [LARGE SCALE GENOMIC DNA]</scope>
    <source>
        <strain evidence="5">ISS470</strain>
    </source>
</reference>
<dbReference type="Pfam" id="PF04500">
    <property type="entry name" value="FLYWCH"/>
    <property type="match status" value="1"/>
</dbReference>
<proteinExistence type="predicted"/>
<evidence type="ECO:0000259" key="4">
    <source>
        <dbReference type="Pfam" id="PF04500"/>
    </source>
</evidence>
<dbReference type="OrthoDB" id="5940147at2759"/>
<dbReference type="InterPro" id="IPR007588">
    <property type="entry name" value="Znf_FLYWCH"/>
</dbReference>
<evidence type="ECO:0000313" key="5">
    <source>
        <dbReference type="EMBL" id="KRY90522.1"/>
    </source>
</evidence>
<dbReference type="Proteomes" id="UP000054995">
    <property type="component" value="Unassembled WGS sequence"/>
</dbReference>
<gene>
    <name evidence="5" type="ORF">T4D_6843</name>
</gene>
<dbReference type="EMBL" id="JYDT01000020">
    <property type="protein sequence ID" value="KRY90522.1"/>
    <property type="molecule type" value="Genomic_DNA"/>
</dbReference>
<keyword evidence="6" id="KW-1185">Reference proteome</keyword>